<feature type="transmembrane region" description="Helical" evidence="7">
    <location>
        <begin position="47"/>
        <end position="69"/>
    </location>
</feature>
<evidence type="ECO:0000256" key="1">
    <source>
        <dbReference type="ARBA" id="ARBA00004651"/>
    </source>
</evidence>
<dbReference type="STRING" id="1798482.A2763_02620"/>
<proteinExistence type="inferred from homology"/>
<name>A0A1F6CNP0_9BACT</name>
<evidence type="ECO:0000256" key="3">
    <source>
        <dbReference type="ARBA" id="ARBA00022475"/>
    </source>
</evidence>
<gene>
    <name evidence="9" type="ORF">A2763_02620</name>
</gene>
<feature type="transmembrane region" description="Helical" evidence="7">
    <location>
        <begin position="12"/>
        <end position="35"/>
    </location>
</feature>
<evidence type="ECO:0000313" key="9">
    <source>
        <dbReference type="EMBL" id="OGG50794.1"/>
    </source>
</evidence>
<dbReference type="InterPro" id="IPR003416">
    <property type="entry name" value="MgtC/SapB/SrpB/YhiD_fam"/>
</dbReference>
<feature type="transmembrane region" description="Helical" evidence="7">
    <location>
        <begin position="102"/>
        <end position="121"/>
    </location>
</feature>
<dbReference type="PANTHER" id="PTHR33778:SF1">
    <property type="entry name" value="MAGNESIUM TRANSPORTER YHID-RELATED"/>
    <property type="match status" value="1"/>
</dbReference>
<evidence type="ECO:0000256" key="2">
    <source>
        <dbReference type="ARBA" id="ARBA00009298"/>
    </source>
</evidence>
<accession>A0A1F6CNP0</accession>
<dbReference type="EMBL" id="MFKV01000007">
    <property type="protein sequence ID" value="OGG50794.1"/>
    <property type="molecule type" value="Genomic_DNA"/>
</dbReference>
<dbReference type="InterPro" id="IPR049177">
    <property type="entry name" value="MgtC_SapB_SrpB_YhiD_N"/>
</dbReference>
<keyword evidence="6 7" id="KW-0472">Membrane</keyword>
<keyword evidence="5 7" id="KW-1133">Transmembrane helix</keyword>
<dbReference type="Pfam" id="PF02308">
    <property type="entry name" value="MgtC"/>
    <property type="match status" value="1"/>
</dbReference>
<evidence type="ECO:0000313" key="10">
    <source>
        <dbReference type="Proteomes" id="UP000178370"/>
    </source>
</evidence>
<evidence type="ECO:0000256" key="7">
    <source>
        <dbReference type="SAM" id="Phobius"/>
    </source>
</evidence>
<evidence type="ECO:0000256" key="6">
    <source>
        <dbReference type="ARBA" id="ARBA00023136"/>
    </source>
</evidence>
<dbReference type="PANTHER" id="PTHR33778">
    <property type="entry name" value="PROTEIN MGTC"/>
    <property type="match status" value="1"/>
</dbReference>
<comment type="subcellular location">
    <subcellularLocation>
        <location evidence="1">Cell membrane</location>
        <topology evidence="1">Multi-pass membrane protein</topology>
    </subcellularLocation>
</comment>
<protein>
    <recommendedName>
        <fullName evidence="8">MgtC/SapB/SrpB/YhiD N-terminal domain-containing protein</fullName>
    </recommendedName>
</protein>
<keyword evidence="4 7" id="KW-0812">Transmembrane</keyword>
<feature type="domain" description="MgtC/SapB/SrpB/YhiD N-terminal" evidence="8">
    <location>
        <begin position="18"/>
        <end position="145"/>
    </location>
</feature>
<feature type="transmembrane region" description="Helical" evidence="7">
    <location>
        <begin position="75"/>
        <end position="95"/>
    </location>
</feature>
<dbReference type="GO" id="GO:0005886">
    <property type="term" value="C:plasma membrane"/>
    <property type="evidence" value="ECO:0007669"/>
    <property type="project" value="UniProtKB-SubCell"/>
</dbReference>
<evidence type="ECO:0000259" key="8">
    <source>
        <dbReference type="Pfam" id="PF02308"/>
    </source>
</evidence>
<evidence type="ECO:0000256" key="5">
    <source>
        <dbReference type="ARBA" id="ARBA00022989"/>
    </source>
</evidence>
<organism evidence="9 10">
    <name type="scientific">Candidatus Kaiserbacteria bacterium RIFCSPHIGHO2_01_FULL_54_36</name>
    <dbReference type="NCBI Taxonomy" id="1798482"/>
    <lineage>
        <taxon>Bacteria</taxon>
        <taxon>Candidatus Kaiseribacteriota</taxon>
    </lineage>
</organism>
<reference evidence="9 10" key="1">
    <citation type="journal article" date="2016" name="Nat. Commun.">
        <title>Thousands of microbial genomes shed light on interconnected biogeochemical processes in an aquifer system.</title>
        <authorList>
            <person name="Anantharaman K."/>
            <person name="Brown C.T."/>
            <person name="Hug L.A."/>
            <person name="Sharon I."/>
            <person name="Castelle C.J."/>
            <person name="Probst A.J."/>
            <person name="Thomas B.C."/>
            <person name="Singh A."/>
            <person name="Wilkins M.J."/>
            <person name="Karaoz U."/>
            <person name="Brodie E.L."/>
            <person name="Williams K.H."/>
            <person name="Hubbard S.S."/>
            <person name="Banfield J.F."/>
        </authorList>
    </citation>
    <scope>NUCLEOTIDE SEQUENCE [LARGE SCALE GENOMIC DNA]</scope>
</reference>
<dbReference type="AlphaFoldDB" id="A0A1F6CNP0"/>
<comment type="caution">
    <text evidence="9">The sequence shown here is derived from an EMBL/GenBank/DDBJ whole genome shotgun (WGS) entry which is preliminary data.</text>
</comment>
<evidence type="ECO:0000256" key="4">
    <source>
        <dbReference type="ARBA" id="ARBA00022692"/>
    </source>
</evidence>
<keyword evidence="3" id="KW-1003">Cell membrane</keyword>
<dbReference type="PRINTS" id="PR01837">
    <property type="entry name" value="MGTCSAPBPROT"/>
</dbReference>
<dbReference type="Proteomes" id="UP000178370">
    <property type="component" value="Unassembled WGS sequence"/>
</dbReference>
<comment type="similarity">
    <text evidence="2">Belongs to the MgtC/SapB family.</text>
</comment>
<feature type="transmembrane region" description="Helical" evidence="7">
    <location>
        <begin position="127"/>
        <end position="144"/>
    </location>
</feature>
<sequence>MHSPAQFMDPTVIMFVKLLLAMVLGGVLGTERAVVAKQSAGTRTFGLVSMAACLFVLTSNFVNSAYLGVANFDPMHVAVGIITGAGFIGGGLIIFRGDVVHGITTAAGLWVAVAVGMAVGFGMYAVATYATILALIMFTGMWYLENRFKHWFEAHGLDVRRDNNPPTV</sequence>